<evidence type="ECO:0000313" key="1">
    <source>
        <dbReference type="EMBL" id="CEM61682.1"/>
    </source>
</evidence>
<accession>A0A0B7GVV2</accession>
<organism evidence="1 2">
    <name type="scientific">Treponema phagedenis</name>
    <dbReference type="NCBI Taxonomy" id="162"/>
    <lineage>
        <taxon>Bacteria</taxon>
        <taxon>Pseudomonadati</taxon>
        <taxon>Spirochaetota</taxon>
        <taxon>Spirochaetia</taxon>
        <taxon>Spirochaetales</taxon>
        <taxon>Treponemataceae</taxon>
        <taxon>Treponema</taxon>
    </lineage>
</organism>
<dbReference type="AlphaFoldDB" id="A0A0B7GVV2"/>
<dbReference type="RefSeq" id="WP_044634576.1">
    <property type="nucleotide sequence ID" value="NZ_CDNC01000012.1"/>
</dbReference>
<dbReference type="Proteomes" id="UP000042527">
    <property type="component" value="Unassembled WGS sequence"/>
</dbReference>
<evidence type="ECO:0000313" key="2">
    <source>
        <dbReference type="Proteomes" id="UP000042527"/>
    </source>
</evidence>
<reference evidence="2" key="1">
    <citation type="submission" date="2015-01" db="EMBL/GenBank/DDBJ databases">
        <authorList>
            <person name="Manzoor Shahid"/>
            <person name="Zubair Saima"/>
        </authorList>
    </citation>
    <scope>NUCLEOTIDE SEQUENCE [LARGE SCALE GENOMIC DNA]</scope>
    <source>
        <strain evidence="2">V1</strain>
    </source>
</reference>
<protein>
    <recommendedName>
        <fullName evidence="3">Gp5/Type VI secretion system Vgr protein OB-fold domain-containing protein</fullName>
    </recommendedName>
</protein>
<proteinExistence type="predicted"/>
<sequence>MRIVIRERSGQVTGQVPLQNTVPRIGMWGTVTDVDSTRNAVNVRLTGGVLLEDVPVASLDEWICEFKDGDYMSGSRNLPPENARVFVLMPTGTFEGAFVLCSSLSMFEKEHQKKFMSTKEQRAEKNVERLRVRPGKWIEKYNYKTGQLELTSSNEKVKIAITDDNNKKEVSVNAFGANITIDKDGNIAVKAATDKKISLNGENLSGIVKADELKTQLDKMSDRIDKMVNTFNGWVVLPNDGGGALATAMKTVIGTMVKEDFSNIKNDKVVHGD</sequence>
<dbReference type="OrthoDB" id="1078712at2"/>
<keyword evidence="2" id="KW-1185">Reference proteome</keyword>
<dbReference type="EMBL" id="CDNC01000012">
    <property type="protein sequence ID" value="CEM61682.1"/>
    <property type="molecule type" value="Genomic_DNA"/>
</dbReference>
<name>A0A0B7GVV2_TREPH</name>
<evidence type="ECO:0008006" key="3">
    <source>
        <dbReference type="Google" id="ProtNLM"/>
    </source>
</evidence>
<gene>
    <name evidence="1" type="ORF">TPHV1_20219</name>
</gene>